<protein>
    <submittedName>
        <fullName evidence="2">NIPSNAP family protein</fullName>
    </submittedName>
</protein>
<dbReference type="AlphaFoldDB" id="A0A494XCG7"/>
<dbReference type="Proteomes" id="UP000280434">
    <property type="component" value="Unassembled WGS sequence"/>
</dbReference>
<proteinExistence type="predicted"/>
<accession>A0A494XCG7</accession>
<gene>
    <name evidence="2" type="ORF">D7S89_20690</name>
</gene>
<organism evidence="2 3">
    <name type="scientific">Trinickia fusca</name>
    <dbReference type="NCBI Taxonomy" id="2419777"/>
    <lineage>
        <taxon>Bacteria</taxon>
        <taxon>Pseudomonadati</taxon>
        <taxon>Pseudomonadota</taxon>
        <taxon>Betaproteobacteria</taxon>
        <taxon>Burkholderiales</taxon>
        <taxon>Burkholderiaceae</taxon>
        <taxon>Trinickia</taxon>
    </lineage>
</organism>
<dbReference type="Gene3D" id="3.30.70.100">
    <property type="match status" value="1"/>
</dbReference>
<comment type="caution">
    <text evidence="2">The sequence shown here is derived from an EMBL/GenBank/DDBJ whole genome shotgun (WGS) entry which is preliminary data.</text>
</comment>
<dbReference type="OrthoDB" id="9809695at2"/>
<evidence type="ECO:0000313" key="3">
    <source>
        <dbReference type="Proteomes" id="UP000280434"/>
    </source>
</evidence>
<dbReference type="EMBL" id="RBZV01000010">
    <property type="protein sequence ID" value="RKP45243.1"/>
    <property type="molecule type" value="Genomic_DNA"/>
</dbReference>
<dbReference type="RefSeq" id="WP_121280609.1">
    <property type="nucleotide sequence ID" value="NZ_RBZV01000010.1"/>
</dbReference>
<name>A0A494XCG7_9BURK</name>
<dbReference type="Pfam" id="PF07978">
    <property type="entry name" value="NIPSNAP"/>
    <property type="match status" value="1"/>
</dbReference>
<evidence type="ECO:0000259" key="1">
    <source>
        <dbReference type="Pfam" id="PF07978"/>
    </source>
</evidence>
<evidence type="ECO:0000313" key="2">
    <source>
        <dbReference type="EMBL" id="RKP45243.1"/>
    </source>
</evidence>
<sequence length="245" mass="27802">MNESIHGKQLEVVELRQYTLHPHKRDVLIDLFDRELVETQESVGMTVMGQFRDLDHPDLFVWLRGFESMETRLSGLTDFYGGPTWQTHRNAANATMIDSDNVLLLRPAWEGAHLPIDLTRRAGQDAVAIPPGFVDITIFYLNEPASAQFLAFCRERMQSVLDAGGAAAQGWYVTEPRENNFPRLPVRANEQVLMGIAVFPDLARFDEFGRSNLWAREVAPQLAHWPVRLTETHRLVPTARSATHA</sequence>
<reference evidence="2 3" key="1">
    <citation type="submission" date="2018-10" db="EMBL/GenBank/DDBJ databases">
        <title>Paraburkholderia sp. 7MK8-2, isolated from soil.</title>
        <authorList>
            <person name="Gao Z.-H."/>
            <person name="Qiu L.-H."/>
        </authorList>
    </citation>
    <scope>NUCLEOTIDE SEQUENCE [LARGE SCALE GENOMIC DNA]</scope>
    <source>
        <strain evidence="2 3">7MK8-2</strain>
    </source>
</reference>
<feature type="domain" description="NIPSNAP" evidence="1">
    <location>
        <begin position="13"/>
        <end position="108"/>
    </location>
</feature>
<dbReference type="SUPFAM" id="SSF54909">
    <property type="entry name" value="Dimeric alpha+beta barrel"/>
    <property type="match status" value="1"/>
</dbReference>
<dbReference type="InterPro" id="IPR012577">
    <property type="entry name" value="NIPSNAP"/>
</dbReference>
<keyword evidence="3" id="KW-1185">Reference proteome</keyword>
<dbReference type="InterPro" id="IPR011008">
    <property type="entry name" value="Dimeric_a/b-barrel"/>
</dbReference>